<dbReference type="AlphaFoldDB" id="A0A090X5M4"/>
<dbReference type="Pfam" id="PF04231">
    <property type="entry name" value="Endonuclease_1"/>
    <property type="match status" value="1"/>
</dbReference>
<dbReference type="STRING" id="221126.SAMN04489722_104172"/>
<dbReference type="GO" id="GO:0004519">
    <property type="term" value="F:endonuclease activity"/>
    <property type="evidence" value="ECO:0007669"/>
    <property type="project" value="UniProtKB-KW"/>
</dbReference>
<evidence type="ECO:0000256" key="3">
    <source>
        <dbReference type="ARBA" id="ARBA00022801"/>
    </source>
</evidence>
<evidence type="ECO:0000256" key="2">
    <source>
        <dbReference type="ARBA" id="ARBA00022722"/>
    </source>
</evidence>
<dbReference type="SUPFAM" id="SSF54060">
    <property type="entry name" value="His-Me finger endonucleases"/>
    <property type="match status" value="1"/>
</dbReference>
<protein>
    <submittedName>
        <fullName evidence="4">Endonuclease Ilanthi</fullName>
    </submittedName>
</protein>
<keyword evidence="4" id="KW-0255">Endonuclease</keyword>
<comment type="caution">
    <text evidence="4">The sequence shown here is derived from an EMBL/GenBank/DDBJ whole genome shotgun (WGS) entry which is preliminary data.</text>
</comment>
<organism evidence="4 5">
    <name type="scientific">Algibacter lectus</name>
    <dbReference type="NCBI Taxonomy" id="221126"/>
    <lineage>
        <taxon>Bacteria</taxon>
        <taxon>Pseudomonadati</taxon>
        <taxon>Bacteroidota</taxon>
        <taxon>Flavobacteriia</taxon>
        <taxon>Flavobacteriales</taxon>
        <taxon>Flavobacteriaceae</taxon>
        <taxon>Algibacter</taxon>
    </lineage>
</organism>
<name>A0A090X5M4_9FLAO</name>
<dbReference type="InterPro" id="IPR044925">
    <property type="entry name" value="His-Me_finger_sf"/>
</dbReference>
<sequence length="462" mass="50437">MLFLIKSKKKIMKKSIIYLSIIALFGCSSSGGDDSPVDPDTDDNGVSIAVNDVAVTTEDTAVIIENLLGNDTVLDNARITSFDAVSTNGGTIEDNRNNTYTFTPKDGFIGDDTFNYTICDKDTPADCSTATVTITITDEGNPIAENDAVNVLAGGTKIISMLLDNDSAIDDAVINSVDNAGTLGTVTLNTDGTVTYTPQSGFEGTDTFTYTICDDDVPTAECSTATVTVSVLAAIEFNISPSLGDYYDNVIFTDDAGLMFEEISEHTSAMHTVILTYTQRHDYLYNADADLSNQDNVILMYTGESRYWEEYTSGNNPYATQTYNTEHIFPQSRLSSDIAVSDLHHLRSADATVNSDRSNYPYIDGSGTNKLIGEAWYPGDDWRGDVARMVMYLNIRYGEDFDKVGGLELFKAWNVADPVSAFEEQRNNVIYAAQGNRNPFIDNPYIATLIWGGGTAAENKWE</sequence>
<evidence type="ECO:0000313" key="5">
    <source>
        <dbReference type="Proteomes" id="UP000029643"/>
    </source>
</evidence>
<proteinExistence type="inferred from homology"/>
<dbReference type="PROSITE" id="PS51257">
    <property type="entry name" value="PROKAR_LIPOPROTEIN"/>
    <property type="match status" value="1"/>
</dbReference>
<dbReference type="InterPro" id="IPR007346">
    <property type="entry name" value="Endonuclease-I"/>
</dbReference>
<dbReference type="Pfam" id="PF17963">
    <property type="entry name" value="Big_9"/>
    <property type="match status" value="2"/>
</dbReference>
<keyword evidence="2" id="KW-0540">Nuclease</keyword>
<evidence type="ECO:0000313" key="4">
    <source>
        <dbReference type="EMBL" id="GAL79787.1"/>
    </source>
</evidence>
<dbReference type="GO" id="GO:0016787">
    <property type="term" value="F:hydrolase activity"/>
    <property type="evidence" value="ECO:0007669"/>
    <property type="project" value="UniProtKB-KW"/>
</dbReference>
<dbReference type="EMBL" id="BBNU01000007">
    <property type="protein sequence ID" value="GAL79787.1"/>
    <property type="molecule type" value="Genomic_DNA"/>
</dbReference>
<gene>
    <name evidence="4" type="ORF">JCM19274_3199</name>
</gene>
<accession>A0A090X5M4</accession>
<dbReference type="Proteomes" id="UP000029643">
    <property type="component" value="Unassembled WGS sequence"/>
</dbReference>
<dbReference type="Gene3D" id="2.60.40.3440">
    <property type="match status" value="2"/>
</dbReference>
<dbReference type="PANTHER" id="PTHR33607">
    <property type="entry name" value="ENDONUCLEASE-1"/>
    <property type="match status" value="1"/>
</dbReference>
<dbReference type="NCBIfam" id="NF012211">
    <property type="entry name" value="tand_rpt_95"/>
    <property type="match status" value="2"/>
</dbReference>
<dbReference type="PANTHER" id="PTHR33607:SF2">
    <property type="entry name" value="ENDONUCLEASE-1"/>
    <property type="match status" value="1"/>
</dbReference>
<comment type="similarity">
    <text evidence="1">Belongs to the EndA/NucM nuclease family.</text>
</comment>
<reference evidence="4 5" key="1">
    <citation type="journal article" date="2014" name="Genome Announc.">
        <title>Draft Genome Sequences of Marine Flavobacterium Algibacter lectus Strains SS8 and NR4.</title>
        <authorList>
            <person name="Takatani N."/>
            <person name="Nakanishi M."/>
            <person name="Meirelles P."/>
            <person name="Mino S."/>
            <person name="Suda W."/>
            <person name="Oshima K."/>
            <person name="Hattori M."/>
            <person name="Ohkuma M."/>
            <person name="Hosokawa M."/>
            <person name="Miyashita K."/>
            <person name="Thompson F.L."/>
            <person name="Niwa A."/>
            <person name="Sawabe T."/>
            <person name="Sawabe T."/>
        </authorList>
    </citation>
    <scope>NUCLEOTIDE SEQUENCE [LARGE SCALE GENOMIC DNA]</scope>
    <source>
        <strain evidence="5">JCM19274</strain>
    </source>
</reference>
<evidence type="ECO:0000256" key="1">
    <source>
        <dbReference type="ARBA" id="ARBA00006429"/>
    </source>
</evidence>
<keyword evidence="3" id="KW-0378">Hydrolase</keyword>